<evidence type="ECO:0000313" key="2">
    <source>
        <dbReference type="Proteomes" id="UP001054837"/>
    </source>
</evidence>
<keyword evidence="2" id="KW-1185">Reference proteome</keyword>
<name>A0AAV4S4E9_9ARAC</name>
<proteinExistence type="predicted"/>
<gene>
    <name evidence="1" type="ORF">CDAR_87901</name>
</gene>
<dbReference type="EMBL" id="BPLQ01007175">
    <property type="protein sequence ID" value="GIY28477.1"/>
    <property type="molecule type" value="Genomic_DNA"/>
</dbReference>
<organism evidence="1 2">
    <name type="scientific">Caerostris darwini</name>
    <dbReference type="NCBI Taxonomy" id="1538125"/>
    <lineage>
        <taxon>Eukaryota</taxon>
        <taxon>Metazoa</taxon>
        <taxon>Ecdysozoa</taxon>
        <taxon>Arthropoda</taxon>
        <taxon>Chelicerata</taxon>
        <taxon>Arachnida</taxon>
        <taxon>Araneae</taxon>
        <taxon>Araneomorphae</taxon>
        <taxon>Entelegynae</taxon>
        <taxon>Araneoidea</taxon>
        <taxon>Araneidae</taxon>
        <taxon>Caerostris</taxon>
    </lineage>
</organism>
<accession>A0AAV4S4E9</accession>
<evidence type="ECO:0000313" key="1">
    <source>
        <dbReference type="EMBL" id="GIY28477.1"/>
    </source>
</evidence>
<dbReference type="AlphaFoldDB" id="A0AAV4S4E9"/>
<sequence>MLIVLRLISLKVDNSNVNNSASSSIHNDSFIGLNKRDSAKIQTTFNFDLIKANNKLKNFPHYVFEDVNVPEPFPLRNFPIMVRPTTNLKESTNFNCLSNLLDSTNFDFSKFDKLRLQQIRSTDRSTESTDSIKLRQIRQNFDRL</sequence>
<protein>
    <submittedName>
        <fullName evidence="1">Uncharacterized protein</fullName>
    </submittedName>
</protein>
<comment type="caution">
    <text evidence="1">The sequence shown here is derived from an EMBL/GenBank/DDBJ whole genome shotgun (WGS) entry which is preliminary data.</text>
</comment>
<reference evidence="1 2" key="1">
    <citation type="submission" date="2021-06" db="EMBL/GenBank/DDBJ databases">
        <title>Caerostris darwini draft genome.</title>
        <authorList>
            <person name="Kono N."/>
            <person name="Arakawa K."/>
        </authorList>
    </citation>
    <scope>NUCLEOTIDE SEQUENCE [LARGE SCALE GENOMIC DNA]</scope>
</reference>
<dbReference type="Proteomes" id="UP001054837">
    <property type="component" value="Unassembled WGS sequence"/>
</dbReference>